<feature type="non-terminal residue" evidence="1">
    <location>
        <position position="1"/>
    </location>
</feature>
<sequence>SPVGCHSIGTGLSLTNSPNLLLRVATLGPRIKAAIMDEKPFPVPNSTVPYWRTELHELDSYQSSETLPSEQDIVIIGAGYTGAALAHYLLEGVDAASRPSITILEARQACSGATARNGGHVRPDLYQGLPSLIKKHGQEAADEIALFELANLHAVRDLVRDENIDCDFRVTTSMAVLRDEVHAAPFKEGIKELLKLGSPTAKQVQIIEGKAAETFSGVKDARAAFSFEAGSIWPYKFVLSLLSQAVNKGAQLHTHTPVSQVSDTQENGFWTVTTPRGAVRAKTVLFASNGYTSSLLPQYKDRIIPARGICSRVVVPEGVDPPHLPSTYSLRHGPGLYDYQITRPDGSIIVGGGRTEFFPKKLDEWYNVWDDSTLIEPAAPYFDGYMQRNFRGWENTGAKVDKIWTGIMGYTNDLLPHVGAVPSKPGQYIAAGFNGHGMAFILLTAKGLARIVRDRVPFSQSGVPRLFETSEERLQRHENELLA</sequence>
<evidence type="ECO:0000313" key="1">
    <source>
        <dbReference type="EMBL" id="KAL0935706.1"/>
    </source>
</evidence>
<gene>
    <name evidence="1" type="ORF">CTRU02_210297</name>
</gene>
<dbReference type="Proteomes" id="UP000805649">
    <property type="component" value="Unassembled WGS sequence"/>
</dbReference>
<evidence type="ECO:0000313" key="2">
    <source>
        <dbReference type="Proteomes" id="UP000805649"/>
    </source>
</evidence>
<reference evidence="1 2" key="1">
    <citation type="journal article" date="2020" name="Phytopathology">
        <title>Genome Sequence Resources of Colletotrichum truncatum, C. plurivorum, C. musicola, and C. sojae: Four Species Pathogenic to Soybean (Glycine max).</title>
        <authorList>
            <person name="Rogerio F."/>
            <person name="Boufleur T.R."/>
            <person name="Ciampi-Guillardi M."/>
            <person name="Sukno S.A."/>
            <person name="Thon M.R."/>
            <person name="Massola Junior N.S."/>
            <person name="Baroncelli R."/>
        </authorList>
    </citation>
    <scope>NUCLEOTIDE SEQUENCE [LARGE SCALE GENOMIC DNA]</scope>
    <source>
        <strain evidence="1 2">CMES1059</strain>
    </source>
</reference>
<name>A0ACC3YW67_COLTU</name>
<protein>
    <submittedName>
        <fullName evidence="1">FAD dependent oxidoreductase superfamily protein</fullName>
    </submittedName>
</protein>
<accession>A0ACC3YW67</accession>
<keyword evidence="2" id="KW-1185">Reference proteome</keyword>
<dbReference type="EMBL" id="VUJX02000006">
    <property type="protein sequence ID" value="KAL0935706.1"/>
    <property type="molecule type" value="Genomic_DNA"/>
</dbReference>
<comment type="caution">
    <text evidence="1">The sequence shown here is derived from an EMBL/GenBank/DDBJ whole genome shotgun (WGS) entry which is preliminary data.</text>
</comment>
<organism evidence="1 2">
    <name type="scientific">Colletotrichum truncatum</name>
    <name type="common">Anthracnose fungus</name>
    <name type="synonym">Colletotrichum capsici</name>
    <dbReference type="NCBI Taxonomy" id="5467"/>
    <lineage>
        <taxon>Eukaryota</taxon>
        <taxon>Fungi</taxon>
        <taxon>Dikarya</taxon>
        <taxon>Ascomycota</taxon>
        <taxon>Pezizomycotina</taxon>
        <taxon>Sordariomycetes</taxon>
        <taxon>Hypocreomycetidae</taxon>
        <taxon>Glomerellales</taxon>
        <taxon>Glomerellaceae</taxon>
        <taxon>Colletotrichum</taxon>
        <taxon>Colletotrichum truncatum species complex</taxon>
    </lineage>
</organism>
<proteinExistence type="predicted"/>